<dbReference type="GO" id="GO:0043190">
    <property type="term" value="C:ATP-binding cassette (ABC) transporter complex"/>
    <property type="evidence" value="ECO:0007669"/>
    <property type="project" value="InterPro"/>
</dbReference>
<dbReference type="GO" id="GO:1904680">
    <property type="term" value="F:peptide transmembrane transporter activity"/>
    <property type="evidence" value="ECO:0007669"/>
    <property type="project" value="TreeGrafter"/>
</dbReference>
<feature type="domain" description="Solute-binding protein family 5" evidence="3">
    <location>
        <begin position="73"/>
        <end position="474"/>
    </location>
</feature>
<keyword evidence="5" id="KW-1185">Reference proteome</keyword>
<dbReference type="GO" id="GO:0030288">
    <property type="term" value="C:outer membrane-bounded periplasmic space"/>
    <property type="evidence" value="ECO:0007669"/>
    <property type="project" value="UniProtKB-ARBA"/>
</dbReference>
<dbReference type="InterPro" id="IPR039424">
    <property type="entry name" value="SBP_5"/>
</dbReference>
<dbReference type="SUPFAM" id="SSF53850">
    <property type="entry name" value="Periplasmic binding protein-like II"/>
    <property type="match status" value="1"/>
</dbReference>
<dbReference type="EMBL" id="OMOI01000001">
    <property type="protein sequence ID" value="SPF75923.1"/>
    <property type="molecule type" value="Genomic_DNA"/>
</dbReference>
<accession>A0A2R8AIQ0</accession>
<dbReference type="OrthoDB" id="9803988at2"/>
<dbReference type="PANTHER" id="PTHR30290">
    <property type="entry name" value="PERIPLASMIC BINDING COMPONENT OF ABC TRANSPORTER"/>
    <property type="match status" value="1"/>
</dbReference>
<evidence type="ECO:0000256" key="2">
    <source>
        <dbReference type="ARBA" id="ARBA00005695"/>
    </source>
</evidence>
<dbReference type="Proteomes" id="UP000244911">
    <property type="component" value="Unassembled WGS sequence"/>
</dbReference>
<dbReference type="InterPro" id="IPR030678">
    <property type="entry name" value="Peptide/Ni-bd"/>
</dbReference>
<dbReference type="InterPro" id="IPR000914">
    <property type="entry name" value="SBP_5_dom"/>
</dbReference>
<comment type="subcellular location">
    <subcellularLocation>
        <location evidence="1">Periplasm</location>
    </subcellularLocation>
</comment>
<proteinExistence type="inferred from homology"/>
<dbReference type="AlphaFoldDB" id="A0A2R8AIQ0"/>
<evidence type="ECO:0000313" key="5">
    <source>
        <dbReference type="Proteomes" id="UP000244911"/>
    </source>
</evidence>
<dbReference type="CDD" id="cd08513">
    <property type="entry name" value="PBP2_thermophilic_Hb8_like"/>
    <property type="match status" value="1"/>
</dbReference>
<protein>
    <submittedName>
        <fullName evidence="4">Nickel-binding periplasmic protein</fullName>
    </submittedName>
</protein>
<evidence type="ECO:0000259" key="3">
    <source>
        <dbReference type="Pfam" id="PF00496"/>
    </source>
</evidence>
<dbReference type="Gene3D" id="3.10.105.10">
    <property type="entry name" value="Dipeptide-binding Protein, Domain 3"/>
    <property type="match status" value="1"/>
</dbReference>
<dbReference type="RefSeq" id="WP_108855979.1">
    <property type="nucleotide sequence ID" value="NZ_OMOI01000001.1"/>
</dbReference>
<reference evidence="5" key="1">
    <citation type="submission" date="2018-03" db="EMBL/GenBank/DDBJ databases">
        <authorList>
            <person name="Rodrigo-Torres L."/>
            <person name="Arahal R. D."/>
            <person name="Lucena T."/>
        </authorList>
    </citation>
    <scope>NUCLEOTIDE SEQUENCE [LARGE SCALE GENOMIC DNA]</scope>
    <source>
        <strain evidence="5">CECT 8811</strain>
    </source>
</reference>
<dbReference type="GO" id="GO:0015833">
    <property type="term" value="P:peptide transport"/>
    <property type="evidence" value="ECO:0007669"/>
    <property type="project" value="TreeGrafter"/>
</dbReference>
<gene>
    <name evidence="4" type="primary">nikA_1</name>
    <name evidence="4" type="ORF">ALP8811_00918</name>
</gene>
<name>A0A2R8AIQ0_9RHOB</name>
<dbReference type="Pfam" id="PF00496">
    <property type="entry name" value="SBP_bac_5"/>
    <property type="match status" value="1"/>
</dbReference>
<sequence>MSAVFKHFTLTTLSCVALTSAAHAERGSQGDLGLIYWQAPTLLNPYLASGPKDSEPASLVLEPLARHDETGQMVPWLAAAIPTLDNGGISPDLQSITWTLKPGIKWSDGSDFTADDVVFTANYCMDTESGCQMTAKFTDVEHVQALDAQTVKISFSKPKPYPYAPFVGLEVPVLQAAQFGDCMGANALNCSTQNLAPIGTGPYQITDFKPGDVVTYDVNAHFRDADKPGFAKVTLKGGGDASGAARAVLETGEFDYAWNLQLDPQVLTQMKSAGKGQVVSSFGTAVERLQVNLTNAAADLGDARSTRDGGAHPFLADPRVTKALSLAVDRDTLIDIAYGDAGRPTCDVLAAPAIYASGANDACLTQDLDAARALLDDAGWTDSDGDGIRDKDGVPMALLYQTSVNPVRQTTQDLLKAWWAEIGVATELRAIAPSVFFGGDQSSPDTYQKFYADLEMFTNFFPGNDPEPYLNNWTCAAIPTPENGWAGMNVPRYCSPEYDALLAKLGNTVDIEARIAISKQLNNMLMQAGALIPLVHRGEVSAHANSLKGVRMNVWDSELWNIADWTRAK</sequence>
<evidence type="ECO:0000256" key="1">
    <source>
        <dbReference type="ARBA" id="ARBA00004418"/>
    </source>
</evidence>
<evidence type="ECO:0000313" key="4">
    <source>
        <dbReference type="EMBL" id="SPF75923.1"/>
    </source>
</evidence>
<comment type="similarity">
    <text evidence="2">Belongs to the bacterial solute-binding protein 5 family.</text>
</comment>
<organism evidence="4 5">
    <name type="scientific">Aliiroseovarius pelagivivens</name>
    <dbReference type="NCBI Taxonomy" id="1639690"/>
    <lineage>
        <taxon>Bacteria</taxon>
        <taxon>Pseudomonadati</taxon>
        <taxon>Pseudomonadota</taxon>
        <taxon>Alphaproteobacteria</taxon>
        <taxon>Rhodobacterales</taxon>
        <taxon>Paracoccaceae</taxon>
        <taxon>Aliiroseovarius</taxon>
    </lineage>
</organism>
<dbReference type="PIRSF" id="PIRSF002741">
    <property type="entry name" value="MppA"/>
    <property type="match status" value="1"/>
</dbReference>
<dbReference type="PANTHER" id="PTHR30290:SF65">
    <property type="entry name" value="MONOACYL PHOSPHATIDYLINOSITOL TETRAMANNOSIDE-BINDING PROTEIN LPQW-RELATED"/>
    <property type="match status" value="1"/>
</dbReference>
<dbReference type="Gene3D" id="3.40.190.10">
    <property type="entry name" value="Periplasmic binding protein-like II"/>
    <property type="match status" value="1"/>
</dbReference>